<comment type="caution">
    <text evidence="1">The sequence shown here is derived from an EMBL/GenBank/DDBJ whole genome shotgun (WGS) entry which is preliminary data.</text>
</comment>
<dbReference type="AlphaFoldDB" id="A0A402CEU1"/>
<gene>
    <name evidence="1" type="ORF">Rhow_006080</name>
</gene>
<name>A0A402CEU1_RHOWR</name>
<evidence type="ECO:0000313" key="1">
    <source>
        <dbReference type="EMBL" id="GCE42141.1"/>
    </source>
</evidence>
<keyword evidence="2" id="KW-1185">Reference proteome</keyword>
<sequence length="60" mass="6665">MATTIDVTTDEAIRRWLVDGVDFTHIIQSGDLGIEGSYFDVLLLSKILGLRSDRKVRAGE</sequence>
<proteinExistence type="predicted"/>
<reference evidence="1 2" key="1">
    <citation type="submission" date="2018-11" db="EMBL/GenBank/DDBJ databases">
        <title>Microbial catabolism of amino acid.</title>
        <authorList>
            <person name="Hibi M."/>
            <person name="Ogawa J."/>
        </authorList>
    </citation>
    <scope>NUCLEOTIDE SEQUENCE [LARGE SCALE GENOMIC DNA]</scope>
    <source>
        <strain evidence="1 2">C31-06</strain>
    </source>
</reference>
<accession>A0A402CEU1</accession>
<evidence type="ECO:0000313" key="2">
    <source>
        <dbReference type="Proteomes" id="UP000287519"/>
    </source>
</evidence>
<organism evidence="1 2">
    <name type="scientific">Rhodococcus wratislaviensis</name>
    <name type="common">Tsukamurella wratislaviensis</name>
    <dbReference type="NCBI Taxonomy" id="44752"/>
    <lineage>
        <taxon>Bacteria</taxon>
        <taxon>Bacillati</taxon>
        <taxon>Actinomycetota</taxon>
        <taxon>Actinomycetes</taxon>
        <taxon>Mycobacteriales</taxon>
        <taxon>Nocardiaceae</taxon>
        <taxon>Rhodococcus</taxon>
    </lineage>
</organism>
<protein>
    <submittedName>
        <fullName evidence="1">Uncharacterized protein</fullName>
    </submittedName>
</protein>
<dbReference type="EMBL" id="BHYM01000050">
    <property type="protein sequence ID" value="GCE42141.1"/>
    <property type="molecule type" value="Genomic_DNA"/>
</dbReference>
<dbReference type="OrthoDB" id="9966763at2"/>
<dbReference type="Proteomes" id="UP000287519">
    <property type="component" value="Unassembled WGS sequence"/>
</dbReference>
<dbReference type="RefSeq" id="WP_124394126.1">
    <property type="nucleotide sequence ID" value="NZ_BHYM01000050.1"/>
</dbReference>